<reference evidence="2" key="1">
    <citation type="submission" date="2023-01" db="EMBL/GenBank/DDBJ databases">
        <title>Genome assembly of the deep-sea coral Lophelia pertusa.</title>
        <authorList>
            <person name="Herrera S."/>
            <person name="Cordes E."/>
        </authorList>
    </citation>
    <scope>NUCLEOTIDE SEQUENCE</scope>
    <source>
        <strain evidence="2">USNM1676648</strain>
        <tissue evidence="2">Polyp</tissue>
    </source>
</reference>
<dbReference type="Proteomes" id="UP001163046">
    <property type="component" value="Unassembled WGS sequence"/>
</dbReference>
<feature type="transmembrane region" description="Helical" evidence="1">
    <location>
        <begin position="136"/>
        <end position="162"/>
    </location>
</feature>
<evidence type="ECO:0000313" key="3">
    <source>
        <dbReference type="Proteomes" id="UP001163046"/>
    </source>
</evidence>
<gene>
    <name evidence="2" type="ORF">OS493_007482</name>
</gene>
<organism evidence="2 3">
    <name type="scientific">Desmophyllum pertusum</name>
    <dbReference type="NCBI Taxonomy" id="174260"/>
    <lineage>
        <taxon>Eukaryota</taxon>
        <taxon>Metazoa</taxon>
        <taxon>Cnidaria</taxon>
        <taxon>Anthozoa</taxon>
        <taxon>Hexacorallia</taxon>
        <taxon>Scleractinia</taxon>
        <taxon>Caryophylliina</taxon>
        <taxon>Caryophylliidae</taxon>
        <taxon>Desmophyllum</taxon>
    </lineage>
</organism>
<protein>
    <submittedName>
        <fullName evidence="2">Uncharacterized protein</fullName>
    </submittedName>
</protein>
<keyword evidence="3" id="KW-1185">Reference proteome</keyword>
<name>A0A9W9Z3Q5_9CNID</name>
<dbReference type="AlphaFoldDB" id="A0A9W9Z3Q5"/>
<dbReference type="EMBL" id="MU826828">
    <property type="protein sequence ID" value="KAJ7374380.1"/>
    <property type="molecule type" value="Genomic_DNA"/>
</dbReference>
<comment type="caution">
    <text evidence="2">The sequence shown here is derived from an EMBL/GenBank/DDBJ whole genome shotgun (WGS) entry which is preliminary data.</text>
</comment>
<keyword evidence="1" id="KW-0472">Membrane</keyword>
<evidence type="ECO:0000313" key="2">
    <source>
        <dbReference type="EMBL" id="KAJ7374380.1"/>
    </source>
</evidence>
<proteinExistence type="predicted"/>
<keyword evidence="1" id="KW-1133">Transmembrane helix</keyword>
<sequence length="200" mass="21333">MAKKNVRISTSAEKPGPGHFAGYTSLISLLEGAYHDAKKFHTLKGKSPLVQEAILNVRNFLIITSTVLNPDDDNLGIALPPVVKILRLIIENPQSIELLGTGLVYVLQEVIEMILFAFGVIYTWVSLALRSPGAQIGAGVGGCIGAIAFVLGPWSGAAGVAVGEEKERKPGIEVASLCFLTWRPSEHGTEACKKGVADWL</sequence>
<evidence type="ECO:0000256" key="1">
    <source>
        <dbReference type="SAM" id="Phobius"/>
    </source>
</evidence>
<dbReference type="OrthoDB" id="5990085at2759"/>
<keyword evidence="1" id="KW-0812">Transmembrane</keyword>
<feature type="transmembrane region" description="Helical" evidence="1">
    <location>
        <begin position="103"/>
        <end position="124"/>
    </location>
</feature>
<accession>A0A9W9Z3Q5</accession>